<sequence>MSKNFSKAVITVSAAAALACSSFAAQAQSAQEGPWLVRVRAVHLQSANTNSDKLHTTLSSVVGKPADASINDKWLPELDISYFITPNIAAELVLTYPQKQDLSVTGVGKIGSFKHLPPTLSAQYHFSPTSMFRPYVGLGVNYTNISDVQFDANVAALKLGLKHNSWGLSAQIGADIEVAKNLYLNIDIKKVQIKTTVYSNGAGIGEFKVDPLLVGVGLGMRF</sequence>
<accession>A0ABT2YHM4</accession>
<protein>
    <submittedName>
        <fullName evidence="3">Outer membrane beta-barrel protein</fullName>
    </submittedName>
</protein>
<reference evidence="3 4" key="1">
    <citation type="submission" date="2021-11" db="EMBL/GenBank/DDBJ databases">
        <authorList>
            <person name="Liang Q."/>
            <person name="Mou H."/>
            <person name="Liu Z."/>
        </authorList>
    </citation>
    <scope>NUCLEOTIDE SEQUENCE [LARGE SCALE GENOMIC DNA]</scope>
    <source>
        <strain evidence="3 4">CHU3</strain>
    </source>
</reference>
<evidence type="ECO:0000313" key="3">
    <source>
        <dbReference type="EMBL" id="MCV2369557.1"/>
    </source>
</evidence>
<proteinExistence type="predicted"/>
<dbReference type="RefSeq" id="WP_263572149.1">
    <property type="nucleotide sequence ID" value="NZ_JAJIRN010000007.1"/>
</dbReference>
<organism evidence="3 4">
    <name type="scientific">Roseateles oligotrophus</name>
    <dbReference type="NCBI Taxonomy" id="1769250"/>
    <lineage>
        <taxon>Bacteria</taxon>
        <taxon>Pseudomonadati</taxon>
        <taxon>Pseudomonadota</taxon>
        <taxon>Betaproteobacteria</taxon>
        <taxon>Burkholderiales</taxon>
        <taxon>Sphaerotilaceae</taxon>
        <taxon>Roseateles</taxon>
    </lineage>
</organism>
<dbReference type="InterPro" id="IPR011250">
    <property type="entry name" value="OMP/PagP_B-barrel"/>
</dbReference>
<gene>
    <name evidence="3" type="ORF">LNV07_15875</name>
</gene>
<dbReference type="PROSITE" id="PS51257">
    <property type="entry name" value="PROKAR_LIPOPROTEIN"/>
    <property type="match status" value="1"/>
</dbReference>
<keyword evidence="2" id="KW-0732">Signal</keyword>
<feature type="chain" id="PRO_5046861434" evidence="2">
    <location>
        <begin position="28"/>
        <end position="222"/>
    </location>
</feature>
<comment type="subcellular location">
    <subcellularLocation>
        <location evidence="1">Cell outer membrane</location>
    </subcellularLocation>
</comment>
<dbReference type="Proteomes" id="UP001209701">
    <property type="component" value="Unassembled WGS sequence"/>
</dbReference>
<evidence type="ECO:0000256" key="2">
    <source>
        <dbReference type="SAM" id="SignalP"/>
    </source>
</evidence>
<feature type="signal peptide" evidence="2">
    <location>
        <begin position="1"/>
        <end position="27"/>
    </location>
</feature>
<evidence type="ECO:0000256" key="1">
    <source>
        <dbReference type="ARBA" id="ARBA00004442"/>
    </source>
</evidence>
<comment type="caution">
    <text evidence="3">The sequence shown here is derived from an EMBL/GenBank/DDBJ whole genome shotgun (WGS) entry which is preliminary data.</text>
</comment>
<dbReference type="InterPro" id="IPR005618">
    <property type="entry name" value="OMPW"/>
</dbReference>
<dbReference type="PANTHER" id="PTHR36920:SF1">
    <property type="entry name" value="OUTER MEMBRANE PROTEIN W"/>
    <property type="match status" value="1"/>
</dbReference>
<dbReference type="Gene3D" id="2.40.160.20">
    <property type="match status" value="1"/>
</dbReference>
<dbReference type="Pfam" id="PF03922">
    <property type="entry name" value="OmpW"/>
    <property type="match status" value="1"/>
</dbReference>
<name>A0ABT2YHM4_9BURK</name>
<dbReference type="EMBL" id="JAJIRN010000007">
    <property type="protein sequence ID" value="MCV2369557.1"/>
    <property type="molecule type" value="Genomic_DNA"/>
</dbReference>
<evidence type="ECO:0000313" key="4">
    <source>
        <dbReference type="Proteomes" id="UP001209701"/>
    </source>
</evidence>
<keyword evidence="4" id="KW-1185">Reference proteome</keyword>
<dbReference type="PANTHER" id="PTHR36920">
    <property type="match status" value="1"/>
</dbReference>
<dbReference type="SUPFAM" id="SSF56925">
    <property type="entry name" value="OMPA-like"/>
    <property type="match status" value="1"/>
</dbReference>